<reference evidence="3" key="1">
    <citation type="journal article" date="2021" name="PeerJ">
        <title>Extensive microbial diversity within the chicken gut microbiome revealed by metagenomics and culture.</title>
        <authorList>
            <person name="Gilroy R."/>
            <person name="Ravi A."/>
            <person name="Getino M."/>
            <person name="Pursley I."/>
            <person name="Horton D.L."/>
            <person name="Alikhan N.F."/>
            <person name="Baker D."/>
            <person name="Gharbi K."/>
            <person name="Hall N."/>
            <person name="Watson M."/>
            <person name="Adriaenssens E.M."/>
            <person name="Foster-Nyarko E."/>
            <person name="Jarju S."/>
            <person name="Secka A."/>
            <person name="Antonio M."/>
            <person name="Oren A."/>
            <person name="Chaudhuri R.R."/>
            <person name="La Ragione R."/>
            <person name="Hildebrand F."/>
            <person name="Pallen M.J."/>
        </authorList>
    </citation>
    <scope>NUCLEOTIDE SEQUENCE</scope>
    <source>
        <strain evidence="3">ChiHjej13B12-4958</strain>
    </source>
</reference>
<evidence type="ECO:0000313" key="3">
    <source>
        <dbReference type="EMBL" id="HJC85036.1"/>
    </source>
</evidence>
<evidence type="ECO:0000259" key="2">
    <source>
        <dbReference type="Pfam" id="PF14232"/>
    </source>
</evidence>
<dbReference type="Pfam" id="PF14231">
    <property type="entry name" value="GXWXG"/>
    <property type="match status" value="1"/>
</dbReference>
<dbReference type="InterPro" id="IPR025951">
    <property type="entry name" value="GXWXG_dom"/>
</dbReference>
<sequence>MTDTRTALTTLEQFEHATPTGASPGAGSAAASAATAGAGPVLEFFDSLPPAPVEDMLGSWHGSGVPTGNPLDGMLEAAGWHGKRYHSTDDAHPLVMEGSRGLYSLNPALVPMTLMARMSSLVTRPPVAAVARRLMPLLSTKRPAARLRMVEYRGVVTGTMIYDALPINDHFRAVDEDTLLGAMDFRGMESPFMFVLRRER</sequence>
<protein>
    <submittedName>
        <fullName evidence="3">DUF4334 domain-containing protein</fullName>
    </submittedName>
</protein>
<dbReference type="Proteomes" id="UP000823858">
    <property type="component" value="Unassembled WGS sequence"/>
</dbReference>
<organism evidence="3 4">
    <name type="scientific">Candidatus Corynebacterium faecigallinarum</name>
    <dbReference type="NCBI Taxonomy" id="2838528"/>
    <lineage>
        <taxon>Bacteria</taxon>
        <taxon>Bacillati</taxon>
        <taxon>Actinomycetota</taxon>
        <taxon>Actinomycetes</taxon>
        <taxon>Mycobacteriales</taxon>
        <taxon>Corynebacteriaceae</taxon>
        <taxon>Corynebacterium</taxon>
    </lineage>
</organism>
<feature type="domain" description="DUF4334" evidence="2">
    <location>
        <begin position="144"/>
        <end position="198"/>
    </location>
</feature>
<reference evidence="3" key="2">
    <citation type="submission" date="2021-04" db="EMBL/GenBank/DDBJ databases">
        <authorList>
            <person name="Gilroy R."/>
        </authorList>
    </citation>
    <scope>NUCLEOTIDE SEQUENCE</scope>
    <source>
        <strain evidence="3">ChiHjej13B12-4958</strain>
    </source>
</reference>
<feature type="domain" description="GXWXG" evidence="1">
    <location>
        <begin position="43"/>
        <end position="101"/>
    </location>
</feature>
<name>A0A9D2QCH8_9CORY</name>
<proteinExistence type="predicted"/>
<dbReference type="Gene3D" id="2.40.128.580">
    <property type="entry name" value="GXWXG domain"/>
    <property type="match status" value="1"/>
</dbReference>
<dbReference type="EMBL" id="DWVP01000014">
    <property type="protein sequence ID" value="HJC85036.1"/>
    <property type="molecule type" value="Genomic_DNA"/>
</dbReference>
<dbReference type="Pfam" id="PF14232">
    <property type="entry name" value="DUF4334"/>
    <property type="match status" value="1"/>
</dbReference>
<dbReference type="InterPro" id="IPR025568">
    <property type="entry name" value="DUF4334"/>
</dbReference>
<evidence type="ECO:0000259" key="1">
    <source>
        <dbReference type="Pfam" id="PF14231"/>
    </source>
</evidence>
<evidence type="ECO:0000313" key="4">
    <source>
        <dbReference type="Proteomes" id="UP000823858"/>
    </source>
</evidence>
<gene>
    <name evidence="3" type="ORF">H9751_05760</name>
</gene>
<accession>A0A9D2QCH8</accession>
<comment type="caution">
    <text evidence="3">The sequence shown here is derived from an EMBL/GenBank/DDBJ whole genome shotgun (WGS) entry which is preliminary data.</text>
</comment>
<dbReference type="AlphaFoldDB" id="A0A9D2QCH8"/>